<dbReference type="InterPro" id="IPR050644">
    <property type="entry name" value="PG_Glycine_Bridge_Synth"/>
</dbReference>
<keyword evidence="6" id="KW-0961">Cell wall biogenesis/degradation</keyword>
<dbReference type="InterPro" id="IPR003447">
    <property type="entry name" value="FEMABX"/>
</dbReference>
<keyword evidence="2 8" id="KW-0808">Transferase</keyword>
<dbReference type="EMBL" id="CP035491">
    <property type="protein sequence ID" value="QAY73789.1"/>
    <property type="molecule type" value="Genomic_DNA"/>
</dbReference>
<dbReference type="GO" id="GO:0009252">
    <property type="term" value="P:peptidoglycan biosynthetic process"/>
    <property type="evidence" value="ECO:0007669"/>
    <property type="project" value="UniProtKB-KW"/>
</dbReference>
<evidence type="ECO:0000259" key="7">
    <source>
        <dbReference type="Pfam" id="PF13480"/>
    </source>
</evidence>
<evidence type="ECO:0000256" key="3">
    <source>
        <dbReference type="ARBA" id="ARBA00022960"/>
    </source>
</evidence>
<sequence>MLRAPPPRCSAEIGASDGCHASMRFVTCRTYSSWMSSGSSGFTCDCVVPSITRENPPFVPRFGTSRACTCSPSSSRVASAMRTTLGAEAVGCQRRGLDAPGHPGVILSAKRRTWAKARPPLTLGEPGGHAATRVDRNRLGRSGAPRALLAAFHAESHVGRDPLGGPWSVASVDLSTGRPRPHPALTYEREVAGVGRLRHLPRVSGIGAADVPGLTASLRERGGAFATKLELYQPRDAAIEAEFAAEGWLPAKASQYRFAVIVDLSRGSEAAFADMKKRARAEIRVGERNGVAIERGEVDGPDASEMIELVRATEERSGAFFRDDEYLRRVWSRFAESGNGRLYLARHDGQVVAGAFVVRFGRNAWYKDGGSTREFPHLMASRLLQWRIMQELAEEGVEAYDLGHVPPPGYDHPAGRGILIFKSAFASDIVEYLPAYLLPHEPGADEWRRGEGAFLAGYRAETGDYWY</sequence>
<dbReference type="InterPro" id="IPR016181">
    <property type="entry name" value="Acyl_CoA_acyltransferase"/>
</dbReference>
<dbReference type="KEGG" id="agf:ET445_10970"/>
<dbReference type="PANTHER" id="PTHR36174:SF1">
    <property type="entry name" value="LIPID II:GLYCINE GLYCYLTRANSFERASE"/>
    <property type="match status" value="1"/>
</dbReference>
<evidence type="ECO:0000256" key="2">
    <source>
        <dbReference type="ARBA" id="ARBA00022679"/>
    </source>
</evidence>
<name>A0A4P6FH15_9MICO</name>
<evidence type="ECO:0000256" key="5">
    <source>
        <dbReference type="ARBA" id="ARBA00023315"/>
    </source>
</evidence>
<reference evidence="8 9" key="1">
    <citation type="submission" date="2019-01" db="EMBL/GenBank/DDBJ databases">
        <title>Genome sequencing of strain FW100M-8.</title>
        <authorList>
            <person name="Heo J."/>
            <person name="Kim S.-J."/>
            <person name="Kim J.-S."/>
            <person name="Hong S.-B."/>
            <person name="Kwon S.-W."/>
        </authorList>
    </citation>
    <scope>NUCLEOTIDE SEQUENCE [LARGE SCALE GENOMIC DNA]</scope>
    <source>
        <strain evidence="8 9">FW100M-8</strain>
    </source>
</reference>
<comment type="similarity">
    <text evidence="1">Belongs to the FemABX family.</text>
</comment>
<dbReference type="PANTHER" id="PTHR36174">
    <property type="entry name" value="LIPID II:GLYCINE GLYCYLTRANSFERASE"/>
    <property type="match status" value="1"/>
</dbReference>
<keyword evidence="4" id="KW-0573">Peptidoglycan synthesis</keyword>
<dbReference type="Gene3D" id="3.40.630.30">
    <property type="match status" value="1"/>
</dbReference>
<keyword evidence="5" id="KW-0012">Acyltransferase</keyword>
<dbReference type="OrthoDB" id="9793335at2"/>
<protein>
    <submittedName>
        <fullName evidence="8">GNAT family N-acetyltransferase</fullName>
    </submittedName>
</protein>
<keyword evidence="9" id="KW-1185">Reference proteome</keyword>
<evidence type="ECO:0000256" key="1">
    <source>
        <dbReference type="ARBA" id="ARBA00009943"/>
    </source>
</evidence>
<dbReference type="GO" id="GO:0008360">
    <property type="term" value="P:regulation of cell shape"/>
    <property type="evidence" value="ECO:0007669"/>
    <property type="project" value="UniProtKB-KW"/>
</dbReference>
<evidence type="ECO:0000256" key="4">
    <source>
        <dbReference type="ARBA" id="ARBA00022984"/>
    </source>
</evidence>
<dbReference type="Proteomes" id="UP000291259">
    <property type="component" value="Chromosome"/>
</dbReference>
<accession>A0A4P6FH15</accession>
<dbReference type="AlphaFoldDB" id="A0A4P6FH15"/>
<proteinExistence type="inferred from homology"/>
<dbReference type="InterPro" id="IPR038740">
    <property type="entry name" value="BioF2-like_GNAT_dom"/>
</dbReference>
<evidence type="ECO:0000313" key="8">
    <source>
        <dbReference type="EMBL" id="QAY73789.1"/>
    </source>
</evidence>
<feature type="domain" description="BioF2-like acetyltransferase" evidence="7">
    <location>
        <begin position="275"/>
        <end position="404"/>
    </location>
</feature>
<dbReference type="GO" id="GO:0016755">
    <property type="term" value="F:aminoacyltransferase activity"/>
    <property type="evidence" value="ECO:0007669"/>
    <property type="project" value="InterPro"/>
</dbReference>
<keyword evidence="3" id="KW-0133">Cell shape</keyword>
<evidence type="ECO:0000256" key="6">
    <source>
        <dbReference type="ARBA" id="ARBA00023316"/>
    </source>
</evidence>
<dbReference type="SUPFAM" id="SSF55729">
    <property type="entry name" value="Acyl-CoA N-acyltransferases (Nat)"/>
    <property type="match status" value="1"/>
</dbReference>
<evidence type="ECO:0000313" key="9">
    <source>
        <dbReference type="Proteomes" id="UP000291259"/>
    </source>
</evidence>
<dbReference type="PROSITE" id="PS51191">
    <property type="entry name" value="FEMABX"/>
    <property type="match status" value="1"/>
</dbReference>
<dbReference type="Pfam" id="PF13480">
    <property type="entry name" value="Acetyltransf_6"/>
    <property type="match status" value="1"/>
</dbReference>
<gene>
    <name evidence="8" type="ORF">ET445_10970</name>
</gene>
<dbReference type="GO" id="GO:0071555">
    <property type="term" value="P:cell wall organization"/>
    <property type="evidence" value="ECO:0007669"/>
    <property type="project" value="UniProtKB-KW"/>
</dbReference>
<organism evidence="8 9">
    <name type="scientific">Agromyces protaetiae</name>
    <dbReference type="NCBI Taxonomy" id="2509455"/>
    <lineage>
        <taxon>Bacteria</taxon>
        <taxon>Bacillati</taxon>
        <taxon>Actinomycetota</taxon>
        <taxon>Actinomycetes</taxon>
        <taxon>Micrococcales</taxon>
        <taxon>Microbacteriaceae</taxon>
        <taxon>Agromyces</taxon>
    </lineage>
</organism>